<feature type="signal peptide" evidence="3">
    <location>
        <begin position="1"/>
        <end position="19"/>
    </location>
</feature>
<dbReference type="PANTHER" id="PTHR30483">
    <property type="entry name" value="LEUCINE-SPECIFIC-BINDING PROTEIN"/>
    <property type="match status" value="1"/>
</dbReference>
<dbReference type="Gene3D" id="3.40.50.2300">
    <property type="match status" value="2"/>
</dbReference>
<dbReference type="Proteomes" id="UP000260649">
    <property type="component" value="Unassembled WGS sequence"/>
</dbReference>
<dbReference type="PROSITE" id="PS51257">
    <property type="entry name" value="PROKAR_LIPOPROTEIN"/>
    <property type="match status" value="1"/>
</dbReference>
<dbReference type="Pfam" id="PF13458">
    <property type="entry name" value="Peripla_BP_6"/>
    <property type="match status" value="1"/>
</dbReference>
<comment type="caution">
    <text evidence="5">The sequence shown here is derived from an EMBL/GenBank/DDBJ whole genome shotgun (WGS) entry which is preliminary data.</text>
</comment>
<evidence type="ECO:0000256" key="1">
    <source>
        <dbReference type="ARBA" id="ARBA00010062"/>
    </source>
</evidence>
<reference evidence="5 6" key="1">
    <citation type="submission" date="2018-07" db="EMBL/GenBank/DDBJ databases">
        <title>GABA Modulating Bacteria of the Human Gut Microbiota.</title>
        <authorList>
            <person name="Strandwitz P."/>
            <person name="Kim K.H."/>
            <person name="Terekhova D."/>
            <person name="Liu J.K."/>
            <person name="Sharma A."/>
            <person name="Levering J."/>
            <person name="Mcdonald D."/>
            <person name="Dietrich D."/>
            <person name="Ramadhar T.R."/>
            <person name="Lekbua A."/>
            <person name="Mroue N."/>
            <person name="Liston C."/>
            <person name="Stewart E.J."/>
            <person name="Dubin M.J."/>
            <person name="Zengler K."/>
            <person name="Knight R."/>
            <person name="Gilbert J.A."/>
            <person name="Clardy J."/>
            <person name="Lewis K."/>
        </authorList>
    </citation>
    <scope>NUCLEOTIDE SEQUENCE [LARGE SCALE GENOMIC DNA]</scope>
    <source>
        <strain evidence="5 6">KLE1738</strain>
    </source>
</reference>
<evidence type="ECO:0000256" key="2">
    <source>
        <dbReference type="ARBA" id="ARBA00022729"/>
    </source>
</evidence>
<name>A0A3E2B445_9FIRM</name>
<dbReference type="RefSeq" id="WP_021919674.1">
    <property type="nucleotide sequence ID" value="NZ_CAKXKJ010000002.1"/>
</dbReference>
<keyword evidence="6" id="KW-1185">Reference proteome</keyword>
<dbReference type="AlphaFoldDB" id="A0A3E2B445"/>
<dbReference type="InterPro" id="IPR028082">
    <property type="entry name" value="Peripla_BP_I"/>
</dbReference>
<dbReference type="OrthoDB" id="9783240at2"/>
<evidence type="ECO:0000313" key="5">
    <source>
        <dbReference type="EMBL" id="RFT06785.1"/>
    </source>
</evidence>
<organism evidence="5 6">
    <name type="scientific">Evtepia gabavorous</name>
    <dbReference type="NCBI Taxonomy" id="2211183"/>
    <lineage>
        <taxon>Bacteria</taxon>
        <taxon>Bacillati</taxon>
        <taxon>Bacillota</taxon>
        <taxon>Clostridia</taxon>
        <taxon>Eubacteriales</taxon>
        <taxon>Evtepia</taxon>
    </lineage>
</organism>
<dbReference type="InterPro" id="IPR051010">
    <property type="entry name" value="BCAA_transport"/>
</dbReference>
<dbReference type="EMBL" id="QQRQ01000007">
    <property type="protein sequence ID" value="RFT06785.1"/>
    <property type="molecule type" value="Genomic_DNA"/>
</dbReference>
<keyword evidence="2 3" id="KW-0732">Signal</keyword>
<dbReference type="CDD" id="cd06347">
    <property type="entry name" value="PBP1_ABC_LivK_ligand_binding-like"/>
    <property type="match status" value="1"/>
</dbReference>
<dbReference type="InterPro" id="IPR028081">
    <property type="entry name" value="Leu-bd"/>
</dbReference>
<comment type="similarity">
    <text evidence="1">Belongs to the leucine-binding protein family.</text>
</comment>
<evidence type="ECO:0000256" key="3">
    <source>
        <dbReference type="SAM" id="SignalP"/>
    </source>
</evidence>
<dbReference type="PANTHER" id="PTHR30483:SF6">
    <property type="entry name" value="PERIPLASMIC BINDING PROTEIN OF ABC TRANSPORTER FOR NATURAL AMINO ACIDS"/>
    <property type="match status" value="1"/>
</dbReference>
<feature type="domain" description="Leucine-binding protein" evidence="4">
    <location>
        <begin position="44"/>
        <end position="386"/>
    </location>
</feature>
<proteinExistence type="inferred from homology"/>
<feature type="chain" id="PRO_5038511523" evidence="3">
    <location>
        <begin position="20"/>
        <end position="406"/>
    </location>
</feature>
<gene>
    <name evidence="5" type="ORF">DV520_06200</name>
</gene>
<dbReference type="GeneID" id="97995327"/>
<sequence length="406" mass="42559">MKKILALLLAGCMALALCACGTPAEPADETGSGGDANASANGDTVVIGVFEPLSGDNGAGGKQEVLGMQYANAETPTVDIGGKTYNVKLEVVDNESSNDKAVSAASNLISKNVSIILGSYGSGVSIAASDTFAQAKIPAVGVTCTNPQITEGNDHYFRICFLDPFQGTVLANFAKDELKAEKVYCLGQLGNDYDQGLMNYFKQAAEKLGMECVVESFPKNNSDFTSYLTTAKNEGADVIFAPTSISYAQLIVEQAAAQGIDMPLLASDTWDSNVILGAAKGKDVKVYVTTFYAEGGNAEFEKGFKEWIKSDSTNLSNNGGNDIISAVSVMGYDAYYTALEALKAAGTTNPQDVMAALPGVKYTGITGEISFNEEGDANRDSAFVKTANTESGLWDFVTVQGIDGAQ</sequence>
<evidence type="ECO:0000313" key="6">
    <source>
        <dbReference type="Proteomes" id="UP000260649"/>
    </source>
</evidence>
<protein>
    <submittedName>
        <fullName evidence="5">Amino acid ABC transporter substrate-binding protein</fullName>
    </submittedName>
</protein>
<dbReference type="SUPFAM" id="SSF53822">
    <property type="entry name" value="Periplasmic binding protein-like I"/>
    <property type="match status" value="1"/>
</dbReference>
<evidence type="ECO:0000259" key="4">
    <source>
        <dbReference type="Pfam" id="PF13458"/>
    </source>
</evidence>
<accession>A0A3E2B445</accession>